<dbReference type="KEGG" id="sace:GIY23_15255"/>
<protein>
    <recommendedName>
        <fullName evidence="3">DUF1440 domain-containing protein</fullName>
    </recommendedName>
</protein>
<proteinExistence type="predicted"/>
<gene>
    <name evidence="1" type="ORF">GIY23_15255</name>
</gene>
<sequence length="154" mass="16760">MRRGRTATVAWSTFRGVTAALAMSGMRTLTTQFGLVRQTPPEVMVHSNAPGLLARVPEERRGAVVEIAHCGYGAMGGAVYACLPESVRRHTWAGPLYGMALWFGFEALINPVLGVRDTPKRNWPGKVAVAADHVLYGVILAEPRKIPDLRPPSR</sequence>
<name>A0A5Q3Q7P5_9PSEU</name>
<accession>A0A5Q3Q7P5</accession>
<dbReference type="RefSeq" id="WP_154077273.1">
    <property type="nucleotide sequence ID" value="NZ_CP045929.1"/>
</dbReference>
<keyword evidence="2" id="KW-1185">Reference proteome</keyword>
<evidence type="ECO:0008006" key="3">
    <source>
        <dbReference type="Google" id="ProtNLM"/>
    </source>
</evidence>
<organism evidence="1 2">
    <name type="scientific">Allosaccharopolyspora coralli</name>
    <dbReference type="NCBI Taxonomy" id="2665642"/>
    <lineage>
        <taxon>Bacteria</taxon>
        <taxon>Bacillati</taxon>
        <taxon>Actinomycetota</taxon>
        <taxon>Actinomycetes</taxon>
        <taxon>Pseudonocardiales</taxon>
        <taxon>Pseudonocardiaceae</taxon>
        <taxon>Allosaccharopolyspora</taxon>
    </lineage>
</organism>
<dbReference type="AlphaFoldDB" id="A0A5Q3Q7P5"/>
<dbReference type="Proteomes" id="UP000371041">
    <property type="component" value="Chromosome"/>
</dbReference>
<dbReference type="EMBL" id="CP045929">
    <property type="protein sequence ID" value="QGK70691.1"/>
    <property type="molecule type" value="Genomic_DNA"/>
</dbReference>
<evidence type="ECO:0000313" key="1">
    <source>
        <dbReference type="EMBL" id="QGK70691.1"/>
    </source>
</evidence>
<reference evidence="2" key="1">
    <citation type="submission" date="2019-11" db="EMBL/GenBank/DDBJ databases">
        <title>The complete genome sequence of Saccharopolyspora sp. E2A.</title>
        <authorList>
            <person name="Zhang G."/>
        </authorList>
    </citation>
    <scope>NUCLEOTIDE SEQUENCE [LARGE SCALE GENOMIC DNA]</scope>
    <source>
        <strain evidence="2">E2A</strain>
    </source>
</reference>
<evidence type="ECO:0000313" key="2">
    <source>
        <dbReference type="Proteomes" id="UP000371041"/>
    </source>
</evidence>